<dbReference type="GO" id="GO:0016104">
    <property type="term" value="P:triterpenoid biosynthetic process"/>
    <property type="evidence" value="ECO:0007669"/>
    <property type="project" value="InterPro"/>
</dbReference>
<dbReference type="EMBL" id="SDRB02005081">
    <property type="protein sequence ID" value="THG14782.1"/>
    <property type="molecule type" value="Genomic_DNA"/>
</dbReference>
<reference evidence="2 3" key="1">
    <citation type="journal article" date="2018" name="Proc. Natl. Acad. Sci. U.S.A.">
        <title>Draft genome sequence of Camellia sinensis var. sinensis provides insights into the evolution of the tea genome and tea quality.</title>
        <authorList>
            <person name="Wei C."/>
            <person name="Yang H."/>
            <person name="Wang S."/>
            <person name="Zhao J."/>
            <person name="Liu C."/>
            <person name="Gao L."/>
            <person name="Xia E."/>
            <person name="Lu Y."/>
            <person name="Tai Y."/>
            <person name="She G."/>
            <person name="Sun J."/>
            <person name="Cao H."/>
            <person name="Tong W."/>
            <person name="Gao Q."/>
            <person name="Li Y."/>
            <person name="Deng W."/>
            <person name="Jiang X."/>
            <person name="Wang W."/>
            <person name="Chen Q."/>
            <person name="Zhang S."/>
            <person name="Li H."/>
            <person name="Wu J."/>
            <person name="Wang P."/>
            <person name="Li P."/>
            <person name="Shi C."/>
            <person name="Zheng F."/>
            <person name="Jian J."/>
            <person name="Huang B."/>
            <person name="Shan D."/>
            <person name="Shi M."/>
            <person name="Fang C."/>
            <person name="Yue Y."/>
            <person name="Li F."/>
            <person name="Li D."/>
            <person name="Wei S."/>
            <person name="Han B."/>
            <person name="Jiang C."/>
            <person name="Yin Y."/>
            <person name="Xia T."/>
            <person name="Zhang Z."/>
            <person name="Bennetzen J.L."/>
            <person name="Zhao S."/>
            <person name="Wan X."/>
        </authorList>
    </citation>
    <scope>NUCLEOTIDE SEQUENCE [LARGE SCALE GENOMIC DNA]</scope>
    <source>
        <strain evidence="3">cv. Shuchazao</strain>
        <tissue evidence="2">Leaf</tissue>
    </source>
</reference>
<dbReference type="Proteomes" id="UP000306102">
    <property type="component" value="Unassembled WGS sequence"/>
</dbReference>
<keyword evidence="3" id="KW-1185">Reference proteome</keyword>
<comment type="caution">
    <text evidence="2">The sequence shown here is derived from an EMBL/GenBank/DDBJ whole genome shotgun (WGS) entry which is preliminary data.</text>
</comment>
<gene>
    <name evidence="2" type="ORF">TEA_027327</name>
</gene>
<proteinExistence type="predicted"/>
<evidence type="ECO:0000313" key="2">
    <source>
        <dbReference type="EMBL" id="THG14782.1"/>
    </source>
</evidence>
<dbReference type="GO" id="GO:0016866">
    <property type="term" value="F:intramolecular transferase activity"/>
    <property type="evidence" value="ECO:0007669"/>
    <property type="project" value="InterPro"/>
</dbReference>
<dbReference type="PANTHER" id="PTHR11764:SF44">
    <property type="entry name" value="LANOSTEROL SYNTHASE"/>
    <property type="match status" value="1"/>
</dbReference>
<accession>A0A4S4EFM5</accession>
<name>A0A4S4EFM5_CAMSN</name>
<feature type="domain" description="Squalene cyclase N-terminal" evidence="1">
    <location>
        <begin position="8"/>
        <end position="73"/>
    </location>
</feature>
<dbReference type="PANTHER" id="PTHR11764">
    <property type="entry name" value="TERPENE CYCLASE/MUTASE FAMILY MEMBER"/>
    <property type="match status" value="1"/>
</dbReference>
<dbReference type="Pfam" id="PF13249">
    <property type="entry name" value="SQHop_cyclase_N"/>
    <property type="match status" value="1"/>
</dbReference>
<dbReference type="STRING" id="542762.A0A4S4EFM5"/>
<evidence type="ECO:0000259" key="1">
    <source>
        <dbReference type="Pfam" id="PF13249"/>
    </source>
</evidence>
<sequence length="356" mass="40629">MTMIQLYSQNSDGGWGLHIEGNSAMFCTALNYVTLRLLGERMNDGDGAMEKARKWILDHGGVTHIPSWGKFWFSEDLYYPHPMIQDILWDSLHKIGEPLLMQWPFYRLRKKALSMVMEHIHYEDENTQYICLGPVNKVLNMICCWVDDPNSMANQLHLSRIKDYLWVAEDGMKMQVRNDSSGNLSFWYRHISKGGWPFSTPDNGWPVSDCTAEGNGQPYGVVLVRALQSSSCPKLIRGLGRGNTRERYIGPTHIVGLAPDLEQPHFLVAPLPLGFAERRGHAYPSNHNRTTTPLPQHVVYTPAVDFTNSALYLEAPIRITGREFWGYDHGVPVYIVQVVWSCFGIKHSGWEFESLM</sequence>
<dbReference type="AlphaFoldDB" id="A0A4S4EFM5"/>
<dbReference type="GO" id="GO:0005811">
    <property type="term" value="C:lipid droplet"/>
    <property type="evidence" value="ECO:0007669"/>
    <property type="project" value="InterPro"/>
</dbReference>
<evidence type="ECO:0000313" key="3">
    <source>
        <dbReference type="Proteomes" id="UP000306102"/>
    </source>
</evidence>
<dbReference type="Gene3D" id="1.50.10.20">
    <property type="match status" value="2"/>
</dbReference>
<protein>
    <recommendedName>
        <fullName evidence="1">Squalene cyclase N-terminal domain-containing protein</fullName>
    </recommendedName>
</protein>
<dbReference type="InterPro" id="IPR032697">
    <property type="entry name" value="SQ_cyclase_N"/>
</dbReference>
<dbReference type="InterPro" id="IPR018333">
    <property type="entry name" value="Squalene_cyclase"/>
</dbReference>
<organism evidence="2 3">
    <name type="scientific">Camellia sinensis var. sinensis</name>
    <name type="common">China tea</name>
    <dbReference type="NCBI Taxonomy" id="542762"/>
    <lineage>
        <taxon>Eukaryota</taxon>
        <taxon>Viridiplantae</taxon>
        <taxon>Streptophyta</taxon>
        <taxon>Embryophyta</taxon>
        <taxon>Tracheophyta</taxon>
        <taxon>Spermatophyta</taxon>
        <taxon>Magnoliopsida</taxon>
        <taxon>eudicotyledons</taxon>
        <taxon>Gunneridae</taxon>
        <taxon>Pentapetalae</taxon>
        <taxon>asterids</taxon>
        <taxon>Ericales</taxon>
        <taxon>Theaceae</taxon>
        <taxon>Camellia</taxon>
    </lineage>
</organism>
<dbReference type="InterPro" id="IPR008930">
    <property type="entry name" value="Terpenoid_cyclase/PrenylTrfase"/>
</dbReference>
<dbReference type="SUPFAM" id="SSF48239">
    <property type="entry name" value="Terpenoid cyclases/Protein prenyltransferases"/>
    <property type="match status" value="2"/>
</dbReference>